<dbReference type="InterPro" id="IPR020846">
    <property type="entry name" value="MFS_dom"/>
</dbReference>
<feature type="transmembrane region" description="Helical" evidence="5">
    <location>
        <begin position="200"/>
        <end position="220"/>
    </location>
</feature>
<feature type="transmembrane region" description="Helical" evidence="5">
    <location>
        <begin position="105"/>
        <end position="124"/>
    </location>
</feature>
<dbReference type="Gene3D" id="1.20.1250.20">
    <property type="entry name" value="MFS general substrate transporter like domains"/>
    <property type="match status" value="1"/>
</dbReference>
<evidence type="ECO:0000259" key="6">
    <source>
        <dbReference type="PROSITE" id="PS50850"/>
    </source>
</evidence>
<evidence type="ECO:0000313" key="7">
    <source>
        <dbReference type="EMBL" id="OOQ87004.1"/>
    </source>
</evidence>
<keyword evidence="4 5" id="KW-0472">Membrane</keyword>
<feature type="transmembrane region" description="Helical" evidence="5">
    <location>
        <begin position="169"/>
        <end position="188"/>
    </location>
</feature>
<accession>A0A1S9RNB0</accession>
<feature type="transmembrane region" description="Helical" evidence="5">
    <location>
        <begin position="504"/>
        <end position="525"/>
    </location>
</feature>
<feature type="transmembrane region" description="Helical" evidence="5">
    <location>
        <begin position="226"/>
        <end position="244"/>
    </location>
</feature>
<feature type="transmembrane region" description="Helical" evidence="5">
    <location>
        <begin position="411"/>
        <end position="431"/>
    </location>
</feature>
<dbReference type="InterPro" id="IPR011701">
    <property type="entry name" value="MFS"/>
</dbReference>
<comment type="subcellular location">
    <subcellularLocation>
        <location evidence="1">Membrane</location>
        <topology evidence="1">Multi-pass membrane protein</topology>
    </subcellularLocation>
</comment>
<dbReference type="Pfam" id="PF07690">
    <property type="entry name" value="MFS_1"/>
    <property type="match status" value="1"/>
</dbReference>
<keyword evidence="3 5" id="KW-1133">Transmembrane helix</keyword>
<dbReference type="AlphaFoldDB" id="A0A1S9RNB0"/>
<evidence type="ECO:0000256" key="5">
    <source>
        <dbReference type="SAM" id="Phobius"/>
    </source>
</evidence>
<gene>
    <name evidence="7" type="ORF">PEBR_18943</name>
</gene>
<dbReference type="Proteomes" id="UP000190744">
    <property type="component" value="Unassembled WGS sequence"/>
</dbReference>
<name>A0A1S9RNB0_PENBI</name>
<evidence type="ECO:0000256" key="1">
    <source>
        <dbReference type="ARBA" id="ARBA00004141"/>
    </source>
</evidence>
<dbReference type="PANTHER" id="PTHR23502">
    <property type="entry name" value="MAJOR FACILITATOR SUPERFAMILY"/>
    <property type="match status" value="1"/>
</dbReference>
<proteinExistence type="predicted"/>
<dbReference type="PANTHER" id="PTHR23502:SF29">
    <property type="entry name" value="TRANSPORTER, PUTATIVE (AFU_ORTHOLOGUE AFUA_6G06680)-RELATED"/>
    <property type="match status" value="1"/>
</dbReference>
<feature type="transmembrane region" description="Helical" evidence="5">
    <location>
        <begin position="437"/>
        <end position="461"/>
    </location>
</feature>
<sequence length="550" mass="59731">MPFLGILQSRYLEHVPGTVILESNSELENFTTNFKRGEGKFSHVILVPQPSADPNDPLNYSATKKKVILSVCCFGAILFAATTGPLLNAALGLLVVEFGVSFTQVTQYVTGYHLLVVGVTGPIISACSRKWGRRPVFLFSTLFGLIGAIVGSVTTSINGLLAARLVQAFSTSAYESVVLTLIGDIYFVHQRGLVASIVQFFLGTMTNLSTMIAGIIATNLNWRYCFYFMAMCSGIQLIALFFLVPETSYVRNTGTEANQIDDDTVLKDPRAETVENITAPGLNAGDSVSVPPALLKKTYLQELAIFTGTHSDEPFLRLLIAPFACSLNLAVLWVILLGGGYAAFTIAPLYVMSQLFSAPPYNLSAEGVGFLNTGPLVGGILATLLLAAVNDPAIGWASHNNNGVYEPEFRLLLLLLGIVTGPGIIGFGYLAQNGDSYYATSASHGVAMFGVTIVAVLTSNYILDAYRNLSNEVFISSMMFKNFMLFGMSYFINDVVAEKGPRYTFIWFGGAALVMMLSVPVVFIFGKIYRSYWHRHNILEKLGIMTHAEL</sequence>
<reference evidence="8" key="1">
    <citation type="submission" date="2015-09" db="EMBL/GenBank/DDBJ databases">
        <authorList>
            <person name="Fill T.P."/>
            <person name="Baretta J.F."/>
            <person name="de Almeida L.G."/>
            <person name="Rocha M."/>
            <person name="de Souza D.H."/>
            <person name="Malavazi I."/>
            <person name="Cerdeira L.T."/>
            <person name="Hong H."/>
            <person name="Samborskyy M."/>
            <person name="de Vasconcelos A.T."/>
            <person name="Leadlay P."/>
            <person name="Rodrigues-Filho E."/>
        </authorList>
    </citation>
    <scope>NUCLEOTIDE SEQUENCE [LARGE SCALE GENOMIC DNA]</scope>
    <source>
        <strain evidence="8">LaBioMMi 136</strain>
    </source>
</reference>
<dbReference type="GO" id="GO:0022857">
    <property type="term" value="F:transmembrane transporter activity"/>
    <property type="evidence" value="ECO:0007669"/>
    <property type="project" value="InterPro"/>
</dbReference>
<dbReference type="InterPro" id="IPR036259">
    <property type="entry name" value="MFS_trans_sf"/>
</dbReference>
<feature type="domain" description="Major facilitator superfamily (MFS) profile" evidence="6">
    <location>
        <begin position="68"/>
        <end position="550"/>
    </location>
</feature>
<keyword evidence="2 5" id="KW-0812">Transmembrane</keyword>
<protein>
    <submittedName>
        <fullName evidence="7">Putative mfs transporter protein</fullName>
    </submittedName>
</protein>
<feature type="transmembrane region" description="Helical" evidence="5">
    <location>
        <begin position="67"/>
        <end position="93"/>
    </location>
</feature>
<feature type="transmembrane region" description="Helical" evidence="5">
    <location>
        <begin position="370"/>
        <end position="390"/>
    </location>
</feature>
<comment type="caution">
    <text evidence="7">The sequence shown here is derived from an EMBL/GenBank/DDBJ whole genome shotgun (WGS) entry which is preliminary data.</text>
</comment>
<organism evidence="7 8">
    <name type="scientific">Penicillium brasilianum</name>
    <dbReference type="NCBI Taxonomy" id="104259"/>
    <lineage>
        <taxon>Eukaryota</taxon>
        <taxon>Fungi</taxon>
        <taxon>Dikarya</taxon>
        <taxon>Ascomycota</taxon>
        <taxon>Pezizomycotina</taxon>
        <taxon>Eurotiomycetes</taxon>
        <taxon>Eurotiomycetidae</taxon>
        <taxon>Eurotiales</taxon>
        <taxon>Aspergillaceae</taxon>
        <taxon>Penicillium</taxon>
    </lineage>
</organism>
<dbReference type="EMBL" id="LJBN01000130">
    <property type="protein sequence ID" value="OOQ87004.1"/>
    <property type="molecule type" value="Genomic_DNA"/>
</dbReference>
<feature type="transmembrane region" description="Helical" evidence="5">
    <location>
        <begin position="473"/>
        <end position="492"/>
    </location>
</feature>
<evidence type="ECO:0000256" key="2">
    <source>
        <dbReference type="ARBA" id="ARBA00022692"/>
    </source>
</evidence>
<evidence type="ECO:0000256" key="4">
    <source>
        <dbReference type="ARBA" id="ARBA00023136"/>
    </source>
</evidence>
<dbReference type="GO" id="GO:0005886">
    <property type="term" value="C:plasma membrane"/>
    <property type="evidence" value="ECO:0007669"/>
    <property type="project" value="TreeGrafter"/>
</dbReference>
<evidence type="ECO:0000313" key="8">
    <source>
        <dbReference type="Proteomes" id="UP000190744"/>
    </source>
</evidence>
<evidence type="ECO:0000256" key="3">
    <source>
        <dbReference type="ARBA" id="ARBA00022989"/>
    </source>
</evidence>
<dbReference type="SUPFAM" id="SSF103473">
    <property type="entry name" value="MFS general substrate transporter"/>
    <property type="match status" value="1"/>
</dbReference>
<feature type="transmembrane region" description="Helical" evidence="5">
    <location>
        <begin position="136"/>
        <end position="157"/>
    </location>
</feature>
<feature type="transmembrane region" description="Helical" evidence="5">
    <location>
        <begin position="327"/>
        <end position="350"/>
    </location>
</feature>
<dbReference type="PROSITE" id="PS50850">
    <property type="entry name" value="MFS"/>
    <property type="match status" value="1"/>
</dbReference>